<keyword evidence="1 2" id="KW-0732">Signal</keyword>
<dbReference type="PANTHER" id="PTHR35037">
    <property type="entry name" value="C-TERMINAL REGION OF AIDA-LIKE PROTEIN"/>
    <property type="match status" value="1"/>
</dbReference>
<dbReference type="NCBIfam" id="TIGR02601">
    <property type="entry name" value="autotrns_rpt"/>
    <property type="match status" value="1"/>
</dbReference>
<evidence type="ECO:0000259" key="3">
    <source>
        <dbReference type="PROSITE" id="PS51208"/>
    </source>
</evidence>
<dbReference type="Gene3D" id="2.40.128.130">
    <property type="entry name" value="Autotransporter beta-domain"/>
    <property type="match status" value="1"/>
</dbReference>
<dbReference type="EMBL" id="JALPRX010000065">
    <property type="protein sequence ID" value="MCK8785731.1"/>
    <property type="molecule type" value="Genomic_DNA"/>
</dbReference>
<proteinExistence type="predicted"/>
<dbReference type="GO" id="GO:0019867">
    <property type="term" value="C:outer membrane"/>
    <property type="evidence" value="ECO:0007669"/>
    <property type="project" value="InterPro"/>
</dbReference>
<keyword evidence="5" id="KW-1185">Reference proteome</keyword>
<dbReference type="InterPro" id="IPR036938">
    <property type="entry name" value="PAP2/HPO_sf"/>
</dbReference>
<comment type="caution">
    <text evidence="4">The sequence shown here is derived from an EMBL/GenBank/DDBJ whole genome shotgun (WGS) entry which is preliminary data.</text>
</comment>
<reference evidence="4" key="1">
    <citation type="submission" date="2022-04" db="EMBL/GenBank/DDBJ databases">
        <title>Roseomonas acroporae sp. nov., isolated from coral Acropora digitifera.</title>
        <authorList>
            <person name="Sun H."/>
        </authorList>
    </citation>
    <scope>NUCLEOTIDE SEQUENCE</scope>
    <source>
        <strain evidence="4">NAR14</strain>
    </source>
</reference>
<dbReference type="PROSITE" id="PS51257">
    <property type="entry name" value="PROKAR_LIPOPROTEIN"/>
    <property type="match status" value="1"/>
</dbReference>
<organism evidence="4 5">
    <name type="scientific">Roseomonas acroporae</name>
    <dbReference type="NCBI Taxonomy" id="2937791"/>
    <lineage>
        <taxon>Bacteria</taxon>
        <taxon>Pseudomonadati</taxon>
        <taxon>Pseudomonadota</taxon>
        <taxon>Alphaproteobacteria</taxon>
        <taxon>Acetobacterales</taxon>
        <taxon>Roseomonadaceae</taxon>
        <taxon>Roseomonas</taxon>
    </lineage>
</organism>
<gene>
    <name evidence="4" type="ORF">M0638_15205</name>
</gene>
<dbReference type="InterPro" id="IPR013425">
    <property type="entry name" value="Autotrns_rpt"/>
</dbReference>
<dbReference type="SMART" id="SM00014">
    <property type="entry name" value="acidPPc"/>
    <property type="match status" value="1"/>
</dbReference>
<dbReference type="PROSITE" id="PS51208">
    <property type="entry name" value="AUTOTRANSPORTER"/>
    <property type="match status" value="1"/>
</dbReference>
<dbReference type="Pfam" id="PF03797">
    <property type="entry name" value="Autotransporter"/>
    <property type="match status" value="1"/>
</dbReference>
<feature type="domain" description="Autotransporter" evidence="3">
    <location>
        <begin position="726"/>
        <end position="1012"/>
    </location>
</feature>
<dbReference type="InterPro" id="IPR001011">
    <property type="entry name" value="Acid_Pase_classA_bac"/>
</dbReference>
<evidence type="ECO:0000313" key="4">
    <source>
        <dbReference type="EMBL" id="MCK8785731.1"/>
    </source>
</evidence>
<dbReference type="InterPro" id="IPR006315">
    <property type="entry name" value="OM_autotransptr_brl_dom"/>
</dbReference>
<dbReference type="InterPro" id="IPR005546">
    <property type="entry name" value="Autotransporte_beta"/>
</dbReference>
<dbReference type="Proteomes" id="UP001139516">
    <property type="component" value="Unassembled WGS sequence"/>
</dbReference>
<dbReference type="PANTHER" id="PTHR35037:SF3">
    <property type="entry name" value="C-TERMINAL REGION OF AIDA-LIKE PROTEIN"/>
    <property type="match status" value="1"/>
</dbReference>
<feature type="signal peptide" evidence="2">
    <location>
        <begin position="1"/>
        <end position="23"/>
    </location>
</feature>
<dbReference type="SUPFAM" id="SSF48317">
    <property type="entry name" value="Acid phosphatase/Vanadium-dependent haloperoxidase"/>
    <property type="match status" value="1"/>
</dbReference>
<evidence type="ECO:0000313" key="5">
    <source>
        <dbReference type="Proteomes" id="UP001139516"/>
    </source>
</evidence>
<dbReference type="InterPro" id="IPR051551">
    <property type="entry name" value="Autotransporter_adhesion"/>
</dbReference>
<dbReference type="GO" id="GO:0030288">
    <property type="term" value="C:outer membrane-bounded periplasmic space"/>
    <property type="evidence" value="ECO:0007669"/>
    <property type="project" value="InterPro"/>
</dbReference>
<dbReference type="InterPro" id="IPR011050">
    <property type="entry name" value="Pectin_lyase_fold/virulence"/>
</dbReference>
<dbReference type="SUPFAM" id="SSF103515">
    <property type="entry name" value="Autotransporter"/>
    <property type="match status" value="1"/>
</dbReference>
<dbReference type="Pfam" id="PF01569">
    <property type="entry name" value="PAP2"/>
    <property type="match status" value="1"/>
</dbReference>
<dbReference type="Gene3D" id="1.20.144.10">
    <property type="entry name" value="Phosphatidic acid phosphatase type 2/haloperoxidase"/>
    <property type="match status" value="1"/>
</dbReference>
<dbReference type="SMART" id="SM00869">
    <property type="entry name" value="Autotransporter"/>
    <property type="match status" value="1"/>
</dbReference>
<dbReference type="InterPro" id="IPR000326">
    <property type="entry name" value="PAP2/HPO"/>
</dbReference>
<evidence type="ECO:0000256" key="1">
    <source>
        <dbReference type="ARBA" id="ARBA00022729"/>
    </source>
</evidence>
<name>A0A9X1YGA4_9PROT</name>
<dbReference type="Pfam" id="PF12951">
    <property type="entry name" value="PATR"/>
    <property type="match status" value="1"/>
</dbReference>
<dbReference type="NCBIfam" id="TIGR01414">
    <property type="entry name" value="autotrans_barl"/>
    <property type="match status" value="1"/>
</dbReference>
<dbReference type="PRINTS" id="PR00483">
    <property type="entry name" value="BACPHPHTASE"/>
</dbReference>
<protein>
    <submittedName>
        <fullName evidence="4">Autotransporter domain-containing protein</fullName>
    </submittedName>
</protein>
<feature type="chain" id="PRO_5040893137" evidence="2">
    <location>
        <begin position="24"/>
        <end position="1012"/>
    </location>
</feature>
<accession>A0A9X1YGA4</accession>
<evidence type="ECO:0000256" key="2">
    <source>
        <dbReference type="SAM" id="SignalP"/>
    </source>
</evidence>
<dbReference type="RefSeq" id="WP_248667846.1">
    <property type="nucleotide sequence ID" value="NZ_JALPRX010000065.1"/>
</dbReference>
<dbReference type="InterPro" id="IPR036709">
    <property type="entry name" value="Autotransporte_beta_dom_sf"/>
</dbReference>
<dbReference type="AlphaFoldDB" id="A0A9X1YGA4"/>
<dbReference type="SUPFAM" id="SSF51126">
    <property type="entry name" value="Pectin lyase-like"/>
    <property type="match status" value="1"/>
</dbReference>
<dbReference type="GO" id="GO:0003993">
    <property type="term" value="F:acid phosphatase activity"/>
    <property type="evidence" value="ECO:0007669"/>
    <property type="project" value="InterPro"/>
</dbReference>
<sequence length="1012" mass="103037">MRRYLLLSTALLGFAACPGAVSAQTAANIQATGLLSGFSLLLNTQAGRTVLDENLATAISINNNSTAAQRAQAISDNTIGALIASFQNGLLVADGLGPKLQATFAGRNTVAANYSATALSPAFQALMYQATTLTGSDSAFAKNFLANGSSNGSVSSPATGISLPAGGVFNVYDRAYDPPASTVNLIGNSRPTQVALPRYQGFTYNDFFGVPTNNLADIVPTLRSNAAFPSGHSAFGFTASTLLALMVPERFQQMLTRGAEYGYSRVVVGAHYPLDVIGARIHTLYGLVQMLNNSPLYTNQALSATATSTNDFQALFASATGDLRALLATCDGGLAACAANAGTADRFAGAAANRAFYRYTLTYGLDPVGPTNLAPVVPTGAEVLLATRFPYLSADQRREVLATTELPSGQPLDDGSGYARLNLYAAADGYGAFNGNVNVTMNAALGGFNAQDSWNNDIGGAGGLTLNGTGRLILTGNDTYAGPTTVNGGTLEVDGAITSASTVNAGGTLAGAGTVGAVTVNRGGTLAPGASTALGTLTVNGNLTMAAGSTYAVRATPTGSDAARVNGSATLQGGTVAVNAGAGLYRASTRYGILTATGGVNGRFDGVTSNLAFLSPTLAYDTGTVTLTLNRNDLAFAAVAATGNQRAVASALDRVAPGINSVAGSGIVNGVSGLSAPQARTAFTGMAGDGLSGSRTAGLLAGELAMDAVSNHMIGQRAGAAAPGATRVGPWQVWTTIFGRSGTTSGDAALGSATLQAGVWGGLLGLDYRPNDRLTLGVVAGGSDGSFTAKSRATTGNLSGYHLGLHGEYRLGATYAFVGVQHSGFSNDTTRYAGGFGGLAVDRLTASYDAQELRGRLEIGHDFAAGAVRLTPYYAIDLAELRTDGFRERSGAGEGTLALRTRDASTHSAPQSLGLRVATALPVGPGWVLAPQAGVSWVHEYADRRNLSPALVALPGSDFVAAGTRPARDAARFTLGAGLTVRPGLTFFVDGIAQFSDVTRDWGGRGGLRYVF</sequence>